<organism evidence="1 2">
    <name type="scientific">Catenulispora yoronensis</name>
    <dbReference type="NCBI Taxonomy" id="450799"/>
    <lineage>
        <taxon>Bacteria</taxon>
        <taxon>Bacillati</taxon>
        <taxon>Actinomycetota</taxon>
        <taxon>Actinomycetes</taxon>
        <taxon>Catenulisporales</taxon>
        <taxon>Catenulisporaceae</taxon>
        <taxon>Catenulispora</taxon>
    </lineage>
</organism>
<dbReference type="EMBL" id="BAAAQN010000012">
    <property type="protein sequence ID" value="GAA2026760.1"/>
    <property type="molecule type" value="Genomic_DNA"/>
</dbReference>
<protein>
    <submittedName>
        <fullName evidence="1">Uncharacterized protein</fullName>
    </submittedName>
</protein>
<gene>
    <name evidence="1" type="ORF">GCM10009839_26600</name>
</gene>
<reference evidence="2" key="1">
    <citation type="journal article" date="2019" name="Int. J. Syst. Evol. Microbiol.">
        <title>The Global Catalogue of Microorganisms (GCM) 10K type strain sequencing project: providing services to taxonomists for standard genome sequencing and annotation.</title>
        <authorList>
            <consortium name="The Broad Institute Genomics Platform"/>
            <consortium name="The Broad Institute Genome Sequencing Center for Infectious Disease"/>
            <person name="Wu L."/>
            <person name="Ma J."/>
        </authorList>
    </citation>
    <scope>NUCLEOTIDE SEQUENCE [LARGE SCALE GENOMIC DNA]</scope>
    <source>
        <strain evidence="2">JCM 16014</strain>
    </source>
</reference>
<name>A0ABP5FHL9_9ACTN</name>
<comment type="caution">
    <text evidence="1">The sequence shown here is derived from an EMBL/GenBank/DDBJ whole genome shotgun (WGS) entry which is preliminary data.</text>
</comment>
<evidence type="ECO:0000313" key="1">
    <source>
        <dbReference type="EMBL" id="GAA2026760.1"/>
    </source>
</evidence>
<dbReference type="Proteomes" id="UP001500751">
    <property type="component" value="Unassembled WGS sequence"/>
</dbReference>
<keyword evidence="2" id="KW-1185">Reference proteome</keyword>
<evidence type="ECO:0000313" key="2">
    <source>
        <dbReference type="Proteomes" id="UP001500751"/>
    </source>
</evidence>
<accession>A0ABP5FHL9</accession>
<sequence>MNHRVLPYRVPRDDAFKAESWRLVTGDVEAPMSDALSGWDYQLDLHLRRTVSLDLDRVRSESGLPDDCSVLLVAVWTATGSNLRGPGCRVALTGGGWTTATLDVDLRGADLGGTLLLDTAVVLAERREGARPSSPRRAGSVLWSDRKTLRLQGDAPMFPMAVIDFALTSFPEAAAWHLQISGTLENAAMGSLLLLVNEKNAVTTAAFTNAGDPRPTDRIVLSAVYADTARVMMEHALAQDEFVDEAEFPDDSLGATFLALFDRIFPGRSIADVRLQRAHSPSLFASELQAAVKIFEGR</sequence>
<proteinExistence type="predicted"/>